<reference evidence="1" key="2">
    <citation type="submission" date="2025-09" db="UniProtKB">
        <authorList>
            <consortium name="Ensembl"/>
        </authorList>
    </citation>
    <scope>IDENTIFICATION</scope>
</reference>
<keyword evidence="2" id="KW-1185">Reference proteome</keyword>
<sequence length="122" mass="13585">MTDDSTPQIGVVRPRLCAHAGTDGPSGTTCVLVQVLHWMGQFLHSCMYWSGDVGAQLLQGQMQWSLLSPLGQQLATLSPAVTAFTQECYLIHNIRLNPLHMHQCLRSMDQKNLCQKLSHNQI</sequence>
<evidence type="ECO:0000313" key="2">
    <source>
        <dbReference type="Proteomes" id="UP000472261"/>
    </source>
</evidence>
<dbReference type="Proteomes" id="UP000472261">
    <property type="component" value="Unplaced"/>
</dbReference>
<reference evidence="1" key="1">
    <citation type="submission" date="2025-08" db="UniProtKB">
        <authorList>
            <consortium name="Ensembl"/>
        </authorList>
    </citation>
    <scope>IDENTIFICATION</scope>
</reference>
<accession>A0A669P8H9</accession>
<dbReference type="Ensembl" id="ENSPCLT00000003605.1">
    <property type="protein sequence ID" value="ENSPCLP00000002613.1"/>
    <property type="gene ID" value="ENSPCLG00000002235.1"/>
</dbReference>
<dbReference type="AlphaFoldDB" id="A0A669P8H9"/>
<organism evidence="1 2">
    <name type="scientific">Phasianus colchicus</name>
    <name type="common">Common pheasant</name>
    <dbReference type="NCBI Taxonomy" id="9054"/>
    <lineage>
        <taxon>Eukaryota</taxon>
        <taxon>Metazoa</taxon>
        <taxon>Chordata</taxon>
        <taxon>Craniata</taxon>
        <taxon>Vertebrata</taxon>
        <taxon>Euteleostomi</taxon>
        <taxon>Archelosauria</taxon>
        <taxon>Archosauria</taxon>
        <taxon>Dinosauria</taxon>
        <taxon>Saurischia</taxon>
        <taxon>Theropoda</taxon>
        <taxon>Coelurosauria</taxon>
        <taxon>Aves</taxon>
        <taxon>Neognathae</taxon>
        <taxon>Galloanserae</taxon>
        <taxon>Galliformes</taxon>
        <taxon>Phasianidae</taxon>
        <taxon>Phasianinae</taxon>
        <taxon>Phasianus</taxon>
    </lineage>
</organism>
<name>A0A669P8H9_PHACC</name>
<proteinExistence type="predicted"/>
<protein>
    <submittedName>
        <fullName evidence="1">Uncharacterized protein</fullName>
    </submittedName>
</protein>
<evidence type="ECO:0000313" key="1">
    <source>
        <dbReference type="Ensembl" id="ENSPCLP00000002613.1"/>
    </source>
</evidence>